<sequence>MKSRQLRRTYAIFMLSVILSWTILPGIAMADWLKAGKSIDVTEPITGGEAITGGQSFTGGEFITPGEVYTYGSAFKGTFSLTSGTVIVPVTAENKGLFLIPSTLNGTKYGEFLKAGDIISGGESPTGGQVSGPGGTPPASGEAVSGGEGPNGGQAGKSGDAPTGGEGPSGGNASTGGKGPDGGNPGTGGEAPSGGEGPNGGEGPTGGDGPTGGNGPTGGEGPDGGTGPSGGDSPTGGDDSTGGESPTSGEGPSGGDSNGTGDGTSGNTTGGGPTIESALNIIGGVDKYSSKLKKGLTIFDGFLSISAGFKITDLKKASGNKNLFQVDGKTKVMKGDNFVSKWVNKRYNDYLGSFENRKDVVKGDSKSEYKRKWYDYKKRTHNDVTFSPRTDEPIREKKLQGFLKEVKSKKMLSNAFKDYFKDFVPNKEFFHPKTLIKGNGLTSVLFTVSDNVKKNYDDPKRTGTDFAAGVTTDVIVGAATAVAGAGAAWGATAMTAAIAGSVIPGVGTIAAVLGALAFTALTKTPFGERITGAIEAGAKKVFEGVKNYGKSIFKKFGWGS</sequence>
<feature type="compositionally biased region" description="Gly residues" evidence="1">
    <location>
        <begin position="144"/>
        <end position="234"/>
    </location>
</feature>
<gene>
    <name evidence="2" type="ORF">ACFPTP_13270</name>
</gene>
<comment type="caution">
    <text evidence="2">The sequence shown here is derived from an EMBL/GenBank/DDBJ whole genome shotgun (WGS) entry which is preliminary data.</text>
</comment>
<reference evidence="3" key="1">
    <citation type="journal article" date="2019" name="Int. J. Syst. Evol. Microbiol.">
        <title>The Global Catalogue of Microorganisms (GCM) 10K type strain sequencing project: providing services to taxonomists for standard genome sequencing and annotation.</title>
        <authorList>
            <consortium name="The Broad Institute Genomics Platform"/>
            <consortium name="The Broad Institute Genome Sequencing Center for Infectious Disease"/>
            <person name="Wu L."/>
            <person name="Ma J."/>
        </authorList>
    </citation>
    <scope>NUCLEOTIDE SEQUENCE [LARGE SCALE GENOMIC DNA]</scope>
    <source>
        <strain evidence="3">KACC 11299</strain>
    </source>
</reference>
<dbReference type="RefSeq" id="WP_381445698.1">
    <property type="nucleotide sequence ID" value="NZ_JBHSNP010000027.1"/>
</dbReference>
<name>A0ABW0U267_9BACL</name>
<dbReference type="EMBL" id="JBHSNP010000027">
    <property type="protein sequence ID" value="MFC5604193.1"/>
    <property type="molecule type" value="Genomic_DNA"/>
</dbReference>
<evidence type="ECO:0000256" key="1">
    <source>
        <dbReference type="SAM" id="MobiDB-lite"/>
    </source>
</evidence>
<proteinExistence type="predicted"/>
<evidence type="ECO:0000313" key="2">
    <source>
        <dbReference type="EMBL" id="MFC5604193.1"/>
    </source>
</evidence>
<feature type="compositionally biased region" description="Gly residues" evidence="1">
    <location>
        <begin position="251"/>
        <end position="272"/>
    </location>
</feature>
<dbReference type="Proteomes" id="UP001596071">
    <property type="component" value="Unassembled WGS sequence"/>
</dbReference>
<organism evidence="2 3">
    <name type="scientific">Sporosarcina koreensis</name>
    <dbReference type="NCBI Taxonomy" id="334735"/>
    <lineage>
        <taxon>Bacteria</taxon>
        <taxon>Bacillati</taxon>
        <taxon>Bacillota</taxon>
        <taxon>Bacilli</taxon>
        <taxon>Bacillales</taxon>
        <taxon>Caryophanaceae</taxon>
        <taxon>Sporosarcina</taxon>
    </lineage>
</organism>
<evidence type="ECO:0000313" key="3">
    <source>
        <dbReference type="Proteomes" id="UP001596071"/>
    </source>
</evidence>
<protein>
    <submittedName>
        <fullName evidence="2">Uncharacterized protein</fullName>
    </submittedName>
</protein>
<feature type="compositionally biased region" description="Low complexity" evidence="1">
    <location>
        <begin position="235"/>
        <end position="250"/>
    </location>
</feature>
<feature type="region of interest" description="Disordered" evidence="1">
    <location>
        <begin position="120"/>
        <end position="272"/>
    </location>
</feature>
<keyword evidence="3" id="KW-1185">Reference proteome</keyword>
<accession>A0ABW0U267</accession>